<gene>
    <name evidence="1" type="ORF">LIER_26817</name>
</gene>
<sequence length="173" mass="19678">MLSRDHENGHSQWAHRVACKSHQRHSDGPALCPTHPQLQEREGVVSGKFSSGVSPIRRLGPVQGPPPFWVGTPLPSLYLQTLPSSLLSSFLSLLYQNVFIGAVIDLLQDRGILLQKRLLELARPQHFDEYYDRYLRVSPWDEVEFRLKQVLEGGNRIIPPLAGGYECRNDIWD</sequence>
<evidence type="ECO:0000313" key="2">
    <source>
        <dbReference type="Proteomes" id="UP001454036"/>
    </source>
</evidence>
<accession>A0AAV3RA00</accession>
<proteinExistence type="predicted"/>
<evidence type="ECO:0000313" key="1">
    <source>
        <dbReference type="EMBL" id="GAA0173140.1"/>
    </source>
</evidence>
<name>A0AAV3RA00_LITER</name>
<dbReference type="Proteomes" id="UP001454036">
    <property type="component" value="Unassembled WGS sequence"/>
</dbReference>
<dbReference type="AlphaFoldDB" id="A0AAV3RA00"/>
<reference evidence="1 2" key="1">
    <citation type="submission" date="2024-01" db="EMBL/GenBank/DDBJ databases">
        <title>The complete chloroplast genome sequence of Lithospermum erythrorhizon: insights into the phylogenetic relationship among Boraginaceae species and the maternal lineages of purple gromwells.</title>
        <authorList>
            <person name="Okada T."/>
            <person name="Watanabe K."/>
        </authorList>
    </citation>
    <scope>NUCLEOTIDE SEQUENCE [LARGE SCALE GENOMIC DNA]</scope>
</reference>
<protein>
    <submittedName>
        <fullName evidence="1">Uncharacterized protein</fullName>
    </submittedName>
</protein>
<organism evidence="1 2">
    <name type="scientific">Lithospermum erythrorhizon</name>
    <name type="common">Purple gromwell</name>
    <name type="synonym">Lithospermum officinale var. erythrorhizon</name>
    <dbReference type="NCBI Taxonomy" id="34254"/>
    <lineage>
        <taxon>Eukaryota</taxon>
        <taxon>Viridiplantae</taxon>
        <taxon>Streptophyta</taxon>
        <taxon>Embryophyta</taxon>
        <taxon>Tracheophyta</taxon>
        <taxon>Spermatophyta</taxon>
        <taxon>Magnoliopsida</taxon>
        <taxon>eudicotyledons</taxon>
        <taxon>Gunneridae</taxon>
        <taxon>Pentapetalae</taxon>
        <taxon>asterids</taxon>
        <taxon>lamiids</taxon>
        <taxon>Boraginales</taxon>
        <taxon>Boraginaceae</taxon>
        <taxon>Boraginoideae</taxon>
        <taxon>Lithospermeae</taxon>
        <taxon>Lithospermum</taxon>
    </lineage>
</organism>
<dbReference type="EMBL" id="BAABME010008462">
    <property type="protein sequence ID" value="GAA0173140.1"/>
    <property type="molecule type" value="Genomic_DNA"/>
</dbReference>
<comment type="caution">
    <text evidence="1">The sequence shown here is derived from an EMBL/GenBank/DDBJ whole genome shotgun (WGS) entry which is preliminary data.</text>
</comment>
<keyword evidence="2" id="KW-1185">Reference proteome</keyword>